<evidence type="ECO:0000259" key="2">
    <source>
        <dbReference type="Pfam" id="PF12697"/>
    </source>
</evidence>
<sequence length="277" mass="29594">MVDHDSADSIPAPEPSRRTGRGEPVLLLHGFVLTWQSWEPIIEDLARDHEVLALTLPGHWGGPAAQRPATISALADFVEACLDEVGWRTAHLVGNSLGGWLAFELAARGRATTVTAIAPAGFWPDGLAAQSLIRKFRSFGPLVGLGTPNGRPVMPSMLRSLLVPLLAHRPAAVSNRLATAMSAAPGRCDIITDLAEDPSVPTGFTELADLDIPVTVLLPEHDRILPPHFYAPNAFANHPTTEVRPLPGVGHVPMLEAPDLITAEVRASMARAIRHVA</sequence>
<name>A0A849C6Q3_9NOCA</name>
<dbReference type="Gene3D" id="3.40.50.1820">
    <property type="entry name" value="alpha/beta hydrolase"/>
    <property type="match status" value="1"/>
</dbReference>
<dbReference type="RefSeq" id="WP_067516109.1">
    <property type="nucleotide sequence ID" value="NZ_JABELX010000014.1"/>
</dbReference>
<dbReference type="AlphaFoldDB" id="A0A849C6Q3"/>
<dbReference type="PANTHER" id="PTHR46438">
    <property type="entry name" value="ALPHA/BETA-HYDROLASES SUPERFAMILY PROTEIN"/>
    <property type="match status" value="1"/>
</dbReference>
<dbReference type="EMBL" id="JABELX010000014">
    <property type="protein sequence ID" value="NNH74423.1"/>
    <property type="molecule type" value="Genomic_DNA"/>
</dbReference>
<dbReference type="SUPFAM" id="SSF53474">
    <property type="entry name" value="alpha/beta-Hydrolases"/>
    <property type="match status" value="1"/>
</dbReference>
<feature type="region of interest" description="Disordered" evidence="1">
    <location>
        <begin position="1"/>
        <end position="21"/>
    </location>
</feature>
<accession>A0A849C6Q3</accession>
<keyword evidence="4" id="KW-1185">Reference proteome</keyword>
<dbReference type="Pfam" id="PF12697">
    <property type="entry name" value="Abhydrolase_6"/>
    <property type="match status" value="1"/>
</dbReference>
<dbReference type="GO" id="GO:0016787">
    <property type="term" value="F:hydrolase activity"/>
    <property type="evidence" value="ECO:0007669"/>
    <property type="project" value="UniProtKB-KW"/>
</dbReference>
<dbReference type="InterPro" id="IPR029058">
    <property type="entry name" value="AB_hydrolase_fold"/>
</dbReference>
<proteinExistence type="predicted"/>
<dbReference type="InterPro" id="IPR000073">
    <property type="entry name" value="AB_hydrolase_1"/>
</dbReference>
<evidence type="ECO:0000313" key="4">
    <source>
        <dbReference type="Proteomes" id="UP000586827"/>
    </source>
</evidence>
<organism evidence="3 4">
    <name type="scientific">Nocardia uniformis</name>
    <dbReference type="NCBI Taxonomy" id="53432"/>
    <lineage>
        <taxon>Bacteria</taxon>
        <taxon>Bacillati</taxon>
        <taxon>Actinomycetota</taxon>
        <taxon>Actinomycetes</taxon>
        <taxon>Mycobacteriales</taxon>
        <taxon>Nocardiaceae</taxon>
        <taxon>Nocardia</taxon>
    </lineage>
</organism>
<evidence type="ECO:0000313" key="3">
    <source>
        <dbReference type="EMBL" id="NNH74423.1"/>
    </source>
</evidence>
<reference evidence="3 4" key="1">
    <citation type="submission" date="2020-05" db="EMBL/GenBank/DDBJ databases">
        <title>MicrobeNet Type strains.</title>
        <authorList>
            <person name="Nicholson A.C."/>
        </authorList>
    </citation>
    <scope>NUCLEOTIDE SEQUENCE [LARGE SCALE GENOMIC DNA]</scope>
    <source>
        <strain evidence="3 4">JCM 3224</strain>
    </source>
</reference>
<dbReference type="Proteomes" id="UP000586827">
    <property type="component" value="Unassembled WGS sequence"/>
</dbReference>
<keyword evidence="3" id="KW-0378">Hydrolase</keyword>
<evidence type="ECO:0000256" key="1">
    <source>
        <dbReference type="SAM" id="MobiDB-lite"/>
    </source>
</evidence>
<comment type="caution">
    <text evidence="3">The sequence shown here is derived from an EMBL/GenBank/DDBJ whole genome shotgun (WGS) entry which is preliminary data.</text>
</comment>
<protein>
    <submittedName>
        <fullName evidence="3">Alpha/beta fold hydrolase</fullName>
    </submittedName>
</protein>
<gene>
    <name evidence="3" type="ORF">HLB23_32025</name>
</gene>
<dbReference type="PANTHER" id="PTHR46438:SF11">
    <property type="entry name" value="LIPASE-RELATED"/>
    <property type="match status" value="1"/>
</dbReference>
<feature type="domain" description="AB hydrolase-1" evidence="2">
    <location>
        <begin position="25"/>
        <end position="261"/>
    </location>
</feature>